<dbReference type="AlphaFoldDB" id="A0A0S4IQS9"/>
<sequence>MEKNAETQQQQQRQQRITIALLLVIIVLLGYCVVPHHTDASLTDAKHWRVDGEPPRRIDVAAPLLPRIEIINAWYGVRGSVEETRGGQVIARLRMNALHNKGRLVLESNLDFNHFFGFDPAPNKKK</sequence>
<protein>
    <submittedName>
        <fullName evidence="2">Membrane-associated protein, putative</fullName>
    </submittedName>
</protein>
<dbReference type="EMBL" id="CYKH01000040">
    <property type="protein sequence ID" value="CUE63956.1"/>
    <property type="molecule type" value="Genomic_DNA"/>
</dbReference>
<gene>
    <name evidence="2" type="ORF">BSAL_50350</name>
</gene>
<name>A0A0S4IQS9_BODSA</name>
<keyword evidence="3" id="KW-1185">Reference proteome</keyword>
<feature type="transmembrane region" description="Helical" evidence="1">
    <location>
        <begin position="17"/>
        <end position="36"/>
    </location>
</feature>
<reference evidence="3" key="1">
    <citation type="submission" date="2015-09" db="EMBL/GenBank/DDBJ databases">
        <authorList>
            <consortium name="Pathogen Informatics"/>
        </authorList>
    </citation>
    <scope>NUCLEOTIDE SEQUENCE [LARGE SCALE GENOMIC DNA]</scope>
    <source>
        <strain evidence="3">Lake Konstanz</strain>
    </source>
</reference>
<accession>A0A0S4IQS9</accession>
<keyword evidence="1" id="KW-1133">Transmembrane helix</keyword>
<evidence type="ECO:0000256" key="1">
    <source>
        <dbReference type="SAM" id="Phobius"/>
    </source>
</evidence>
<dbReference type="VEuPathDB" id="TriTrypDB:BSAL_50350"/>
<keyword evidence="1" id="KW-0472">Membrane</keyword>
<keyword evidence="1" id="KW-0812">Transmembrane</keyword>
<evidence type="ECO:0000313" key="2">
    <source>
        <dbReference type="EMBL" id="CUE63956.1"/>
    </source>
</evidence>
<proteinExistence type="predicted"/>
<organism evidence="2 3">
    <name type="scientific">Bodo saltans</name>
    <name type="common">Flagellated protozoan</name>
    <dbReference type="NCBI Taxonomy" id="75058"/>
    <lineage>
        <taxon>Eukaryota</taxon>
        <taxon>Discoba</taxon>
        <taxon>Euglenozoa</taxon>
        <taxon>Kinetoplastea</taxon>
        <taxon>Metakinetoplastina</taxon>
        <taxon>Eubodonida</taxon>
        <taxon>Bodonidae</taxon>
        <taxon>Bodo</taxon>
    </lineage>
</organism>
<dbReference type="Proteomes" id="UP000051952">
    <property type="component" value="Unassembled WGS sequence"/>
</dbReference>
<evidence type="ECO:0000313" key="3">
    <source>
        <dbReference type="Proteomes" id="UP000051952"/>
    </source>
</evidence>